<dbReference type="Proteomes" id="UP001323405">
    <property type="component" value="Unassembled WGS sequence"/>
</dbReference>
<evidence type="ECO:0000313" key="1">
    <source>
        <dbReference type="EMBL" id="KAK4660741.1"/>
    </source>
</evidence>
<dbReference type="RefSeq" id="XP_062749711.1">
    <property type="nucleotide sequence ID" value="XM_062886594.1"/>
</dbReference>
<proteinExistence type="predicted"/>
<accession>A0ABR0GYJ5</accession>
<dbReference type="GeneID" id="87906501"/>
<evidence type="ECO:0000313" key="2">
    <source>
        <dbReference type="Proteomes" id="UP001323405"/>
    </source>
</evidence>
<name>A0ABR0GYJ5_9PEZI</name>
<gene>
    <name evidence="1" type="ORF">QC762_121727</name>
</gene>
<protein>
    <submittedName>
        <fullName evidence="1">Uncharacterized protein</fullName>
    </submittedName>
</protein>
<reference evidence="1 2" key="1">
    <citation type="journal article" date="2023" name="bioRxiv">
        <title>High-quality genome assemblies of four members of thePodospora anserinaspecies complex.</title>
        <authorList>
            <person name="Ament-Velasquez S.L."/>
            <person name="Vogan A.A."/>
            <person name="Wallerman O."/>
            <person name="Hartmann F."/>
            <person name="Gautier V."/>
            <person name="Silar P."/>
            <person name="Giraud T."/>
            <person name="Johannesson H."/>
        </authorList>
    </citation>
    <scope>NUCLEOTIDE SEQUENCE [LARGE SCALE GENOMIC DNA]</scope>
    <source>
        <strain evidence="1 2">CBS 415.72m</strain>
    </source>
</reference>
<comment type="caution">
    <text evidence="1">The sequence shown here is derived from an EMBL/GenBank/DDBJ whole genome shotgun (WGS) entry which is preliminary data.</text>
</comment>
<keyword evidence="2" id="KW-1185">Reference proteome</keyword>
<sequence length="228" mass="25048">MSSPTTTPPSPPPKVHIKITLTPPTHSFTTCSLPPLLTLTITSTAPHPITLFTFNHPLSLPSALTNRTITIHALPSRQKVETCSLRVNRPAITRIRGDADEAFYLTLYPDTPVELSTPFGRGGGVNKVRPVPKAVAEKGWEVDDEGRERKVRRSVQPTGVDGLEPGVEYEVGLDRESLEGMWWAGVEKGEVLVEERTGKGRYMQDYGGWVRGGGVEWVVEEGVVKVEE</sequence>
<dbReference type="EMBL" id="JAFFHA010000001">
    <property type="protein sequence ID" value="KAK4660741.1"/>
    <property type="molecule type" value="Genomic_DNA"/>
</dbReference>
<organism evidence="1 2">
    <name type="scientific">Podospora pseudocomata</name>
    <dbReference type="NCBI Taxonomy" id="2093779"/>
    <lineage>
        <taxon>Eukaryota</taxon>
        <taxon>Fungi</taxon>
        <taxon>Dikarya</taxon>
        <taxon>Ascomycota</taxon>
        <taxon>Pezizomycotina</taxon>
        <taxon>Sordariomycetes</taxon>
        <taxon>Sordariomycetidae</taxon>
        <taxon>Sordariales</taxon>
        <taxon>Podosporaceae</taxon>
        <taxon>Podospora</taxon>
    </lineage>
</organism>